<feature type="transmembrane region" description="Helical" evidence="8">
    <location>
        <begin position="379"/>
        <end position="401"/>
    </location>
</feature>
<dbReference type="Gene3D" id="1.20.1250.20">
    <property type="entry name" value="MFS general substrate transporter like domains"/>
    <property type="match status" value="2"/>
</dbReference>
<evidence type="ECO:0000313" key="9">
    <source>
        <dbReference type="EMBL" id="MDR7122102.1"/>
    </source>
</evidence>
<evidence type="ECO:0000256" key="7">
    <source>
        <dbReference type="ARBA" id="ARBA00023136"/>
    </source>
</evidence>
<dbReference type="EMBL" id="JAVDWR010000012">
    <property type="protein sequence ID" value="MDR7122102.1"/>
    <property type="molecule type" value="Genomic_DNA"/>
</dbReference>
<accession>A0ABU1W2F0</accession>
<evidence type="ECO:0000256" key="8">
    <source>
        <dbReference type="SAM" id="Phobius"/>
    </source>
</evidence>
<keyword evidence="5 8" id="KW-0812">Transmembrane</keyword>
<keyword evidence="6 8" id="KW-1133">Transmembrane helix</keyword>
<dbReference type="NCBIfam" id="TIGR01272">
    <property type="entry name" value="gluP"/>
    <property type="match status" value="1"/>
</dbReference>
<proteinExistence type="inferred from homology"/>
<dbReference type="Proteomes" id="UP001257909">
    <property type="component" value="Unassembled WGS sequence"/>
</dbReference>
<dbReference type="RefSeq" id="WP_310279998.1">
    <property type="nucleotide sequence ID" value="NZ_JAVDWR010000012.1"/>
</dbReference>
<protein>
    <submittedName>
        <fullName evidence="9">Glucose/galactose transporter</fullName>
    </submittedName>
</protein>
<feature type="transmembrane region" description="Helical" evidence="8">
    <location>
        <begin position="109"/>
        <end position="133"/>
    </location>
</feature>
<comment type="caution">
    <text evidence="9">The sequence shown here is derived from an EMBL/GenBank/DDBJ whole genome shotgun (WGS) entry which is preliminary data.</text>
</comment>
<dbReference type="InterPro" id="IPR050375">
    <property type="entry name" value="MFS_TsgA-like"/>
</dbReference>
<reference evidence="9 10" key="1">
    <citation type="submission" date="2023-07" db="EMBL/GenBank/DDBJ databases">
        <title>Sorghum-associated microbial communities from plants grown in Nebraska, USA.</title>
        <authorList>
            <person name="Schachtman D."/>
        </authorList>
    </citation>
    <scope>NUCLEOTIDE SEQUENCE [LARGE SCALE GENOMIC DNA]</scope>
    <source>
        <strain evidence="9 10">4138</strain>
    </source>
</reference>
<evidence type="ECO:0000256" key="4">
    <source>
        <dbReference type="ARBA" id="ARBA00022475"/>
    </source>
</evidence>
<feature type="transmembrane region" description="Helical" evidence="8">
    <location>
        <begin position="239"/>
        <end position="258"/>
    </location>
</feature>
<dbReference type="InterPro" id="IPR011701">
    <property type="entry name" value="MFS"/>
</dbReference>
<feature type="transmembrane region" description="Helical" evidence="8">
    <location>
        <begin position="351"/>
        <end position="372"/>
    </location>
</feature>
<dbReference type="PANTHER" id="PTHR43702:SF12">
    <property type="entry name" value="N-ACETYL GLUCOSAMINE TRANSPORTER NAGP"/>
    <property type="match status" value="1"/>
</dbReference>
<evidence type="ECO:0000256" key="1">
    <source>
        <dbReference type="ARBA" id="ARBA00003321"/>
    </source>
</evidence>
<feature type="transmembrane region" description="Helical" evidence="8">
    <location>
        <begin position="51"/>
        <end position="71"/>
    </location>
</feature>
<keyword evidence="7 8" id="KW-0472">Membrane</keyword>
<dbReference type="Pfam" id="PF07690">
    <property type="entry name" value="MFS_1"/>
    <property type="match status" value="1"/>
</dbReference>
<feature type="transmembrane region" description="Helical" evidence="8">
    <location>
        <begin position="309"/>
        <end position="331"/>
    </location>
</feature>
<organism evidence="9 10">
    <name type="scientific">Rheinheimera soli</name>
    <dbReference type="NCBI Taxonomy" id="443616"/>
    <lineage>
        <taxon>Bacteria</taxon>
        <taxon>Pseudomonadati</taxon>
        <taxon>Pseudomonadota</taxon>
        <taxon>Gammaproteobacteria</taxon>
        <taxon>Chromatiales</taxon>
        <taxon>Chromatiaceae</taxon>
        <taxon>Rheinheimera</taxon>
    </lineage>
</organism>
<evidence type="ECO:0000256" key="2">
    <source>
        <dbReference type="ARBA" id="ARBA00004429"/>
    </source>
</evidence>
<feature type="transmembrane region" description="Helical" evidence="8">
    <location>
        <begin position="15"/>
        <end position="39"/>
    </location>
</feature>
<feature type="transmembrane region" description="Helical" evidence="8">
    <location>
        <begin position="413"/>
        <end position="429"/>
    </location>
</feature>
<feature type="transmembrane region" description="Helical" evidence="8">
    <location>
        <begin position="278"/>
        <end position="297"/>
    </location>
</feature>
<evidence type="ECO:0000256" key="6">
    <source>
        <dbReference type="ARBA" id="ARBA00022989"/>
    </source>
</evidence>
<feature type="transmembrane region" description="Helical" evidence="8">
    <location>
        <begin position="145"/>
        <end position="168"/>
    </location>
</feature>
<gene>
    <name evidence="9" type="ORF">J2W69_003059</name>
</gene>
<feature type="transmembrane region" description="Helical" evidence="8">
    <location>
        <begin position="83"/>
        <end position="103"/>
    </location>
</feature>
<evidence type="ECO:0000256" key="5">
    <source>
        <dbReference type="ARBA" id="ARBA00022692"/>
    </source>
</evidence>
<dbReference type="SUPFAM" id="SSF103473">
    <property type="entry name" value="MFS general substrate transporter"/>
    <property type="match status" value="1"/>
</dbReference>
<name>A0ABU1W2F0_9GAMM</name>
<evidence type="ECO:0000313" key="10">
    <source>
        <dbReference type="Proteomes" id="UP001257909"/>
    </source>
</evidence>
<dbReference type="PANTHER" id="PTHR43702">
    <property type="entry name" value="L-FUCOSE-PROTON SYMPORTER"/>
    <property type="match status" value="1"/>
</dbReference>
<feature type="transmembrane region" description="Helical" evidence="8">
    <location>
        <begin position="199"/>
        <end position="218"/>
    </location>
</feature>
<dbReference type="InterPro" id="IPR005964">
    <property type="entry name" value="Glc/Gal_transptr_bac"/>
</dbReference>
<evidence type="ECO:0000256" key="3">
    <source>
        <dbReference type="ARBA" id="ARBA00009120"/>
    </source>
</evidence>
<keyword evidence="4" id="KW-1003">Cell membrane</keyword>
<sequence>MSNLSAVSQTRHSSLLPMILIGILFFVFGFVTWLNGALIPFLKIACQLNEFQALLVTFVFYIAYFVMALPTSGLLTRFGYKQGMIIGLAVMAAGALLFIPAAFSATFELFLLALFVLGTGLTILQTATNPYIVCIGPRESAAMRISLMGIVNKGAGFIVPLLFSAWILTGMDAFSDSALALLSPDEKTTLLAELSGRLVQPYLLMAVVLIGLMAFVHFSPLPELQLDDPADKNTEWRAVLKYPQVLLGTLTLFCYVGVEVIAGDTIGLFGQGLGLAHFGSLTSYTMAFMVLGYLLGITLIPNWLSQQQALIASAVAGIAFTAGVLSSDLQSFVLSELLLGWLNIPAVPDPVMYLALLGLANALVWPAVWPLALQGLGKLTATASALLIMGIAGGAIIPLAYGYLAQQQGNQNAYWLLLPCYGMILFYAIKGHKLK</sequence>
<comment type="function">
    <text evidence="1">Intake of glucose and galactose.</text>
</comment>
<comment type="similarity">
    <text evidence="3">Belongs to the major facilitator superfamily. FHS transporter (TC 2.A.1.7) family.</text>
</comment>
<dbReference type="InterPro" id="IPR036259">
    <property type="entry name" value="MFS_trans_sf"/>
</dbReference>
<dbReference type="CDD" id="cd17394">
    <property type="entry name" value="MFS_FucP_like"/>
    <property type="match status" value="1"/>
</dbReference>
<comment type="subcellular location">
    <subcellularLocation>
        <location evidence="2">Cell inner membrane</location>
        <topology evidence="2">Multi-pass membrane protein</topology>
    </subcellularLocation>
</comment>
<keyword evidence="10" id="KW-1185">Reference proteome</keyword>